<dbReference type="Proteomes" id="UP001367508">
    <property type="component" value="Unassembled WGS sequence"/>
</dbReference>
<evidence type="ECO:0000256" key="2">
    <source>
        <dbReference type="ARBA" id="ARBA00009191"/>
    </source>
</evidence>
<comment type="caution">
    <text evidence="9">The sequence shown here is derived from an EMBL/GenBank/DDBJ whole genome shotgun (WGS) entry which is preliminary data.</text>
</comment>
<proteinExistence type="inferred from homology"/>
<keyword evidence="7" id="KW-1133">Transmembrane helix</keyword>
<evidence type="ECO:0000313" key="10">
    <source>
        <dbReference type="Proteomes" id="UP001367508"/>
    </source>
</evidence>
<keyword evidence="5" id="KW-0732">Signal</keyword>
<comment type="subcellular location">
    <subcellularLocation>
        <location evidence="1">Vacuole</location>
    </subcellularLocation>
</comment>
<keyword evidence="3" id="KW-0597">Phosphoprotein</keyword>
<comment type="similarity">
    <text evidence="2">Belongs to the strictosidine synthase family.</text>
</comment>
<feature type="transmembrane region" description="Helical" evidence="7">
    <location>
        <begin position="31"/>
        <end position="51"/>
    </location>
</feature>
<gene>
    <name evidence="9" type="ORF">VNO77_02269</name>
</gene>
<keyword evidence="7" id="KW-0812">Transmembrane</keyword>
<reference evidence="9 10" key="1">
    <citation type="submission" date="2024-01" db="EMBL/GenBank/DDBJ databases">
        <title>The genomes of 5 underutilized Papilionoideae crops provide insights into root nodulation and disease resistanc.</title>
        <authorList>
            <person name="Jiang F."/>
        </authorList>
    </citation>
    <scope>NUCLEOTIDE SEQUENCE [LARGE SCALE GENOMIC DNA]</scope>
    <source>
        <strain evidence="9">LVBAO_FW01</strain>
        <tissue evidence="9">Leaves</tissue>
    </source>
</reference>
<dbReference type="GO" id="GO:0005773">
    <property type="term" value="C:vacuole"/>
    <property type="evidence" value="ECO:0007669"/>
    <property type="project" value="UniProtKB-SubCell"/>
</dbReference>
<evidence type="ECO:0000313" key="9">
    <source>
        <dbReference type="EMBL" id="KAK7360286.1"/>
    </source>
</evidence>
<dbReference type="InterPro" id="IPR018119">
    <property type="entry name" value="Strictosidine_synth_cons-reg"/>
</dbReference>
<dbReference type="EMBL" id="JAYMYQ010000001">
    <property type="protein sequence ID" value="KAK7360286.1"/>
    <property type="molecule type" value="Genomic_DNA"/>
</dbReference>
<feature type="domain" description="Strictosidine synthase conserved region" evidence="8">
    <location>
        <begin position="170"/>
        <end position="257"/>
    </location>
</feature>
<evidence type="ECO:0000259" key="8">
    <source>
        <dbReference type="Pfam" id="PF03088"/>
    </source>
</evidence>
<dbReference type="InterPro" id="IPR011042">
    <property type="entry name" value="6-blade_b-propeller_TolB-like"/>
</dbReference>
<keyword evidence="10" id="KW-1185">Reference proteome</keyword>
<accession>A0AAN9MTG0</accession>
<evidence type="ECO:0000256" key="1">
    <source>
        <dbReference type="ARBA" id="ARBA00004116"/>
    </source>
</evidence>
<dbReference type="GO" id="GO:0012505">
    <property type="term" value="C:endomembrane system"/>
    <property type="evidence" value="ECO:0007669"/>
    <property type="project" value="TreeGrafter"/>
</dbReference>
<dbReference type="PANTHER" id="PTHR10426">
    <property type="entry name" value="STRICTOSIDINE SYNTHASE-RELATED"/>
    <property type="match status" value="1"/>
</dbReference>
<name>A0AAN9MTG0_CANGL</name>
<evidence type="ECO:0000256" key="4">
    <source>
        <dbReference type="ARBA" id="ARBA00022554"/>
    </source>
</evidence>
<dbReference type="GO" id="GO:0016787">
    <property type="term" value="F:hydrolase activity"/>
    <property type="evidence" value="ECO:0007669"/>
    <property type="project" value="TreeGrafter"/>
</dbReference>
<evidence type="ECO:0000256" key="5">
    <source>
        <dbReference type="ARBA" id="ARBA00022729"/>
    </source>
</evidence>
<keyword evidence="7" id="KW-0472">Membrane</keyword>
<dbReference type="GO" id="GO:0009753">
    <property type="term" value="P:response to jasmonic acid"/>
    <property type="evidence" value="ECO:0007669"/>
    <property type="project" value="UniProtKB-ARBA"/>
</dbReference>
<sequence>MDESNGVGLASSSPPKFNFESPKKIKRETRLWLLPLLIGMALLVVLVVIVYRVDSCEPTQELKRKRKGSEVVAEGEVAGPEDLAYDKKRRVFYTGCEDGWIKRVTVNKSVADSVVQNWVNTGGRPLGLAFQKSGEIMVADAVKGLLRVTSDKKIELLANEFRGLKFNLTDSVDVGEDGVIYFTDATYKYSLDNYYYDIAEGKPHGRFMNYNPSTKKVTLLARNLYFPNGVVVAPNQQFVIFCETIMKRCRKYYIKGPKKGRIGEFCRNLPGMPDNIHYVGKGQYYIAMATSVNPRWDLLLRHPFIRKAATMVTKYVGRFQLEKNGGILVVDLEGKQTAHYYNSELSLISSGIKIGNYIYCGSFVYPFVIRFDVKQYPTLPLT</sequence>
<protein>
    <recommendedName>
        <fullName evidence="8">Strictosidine synthase conserved region domain-containing protein</fullName>
    </recommendedName>
</protein>
<evidence type="ECO:0000256" key="6">
    <source>
        <dbReference type="ARBA" id="ARBA00023180"/>
    </source>
</evidence>
<evidence type="ECO:0000256" key="3">
    <source>
        <dbReference type="ARBA" id="ARBA00022553"/>
    </source>
</evidence>
<dbReference type="Pfam" id="PF03088">
    <property type="entry name" value="Str_synth"/>
    <property type="match status" value="1"/>
</dbReference>
<dbReference type="SUPFAM" id="SSF63829">
    <property type="entry name" value="Calcium-dependent phosphotriesterase"/>
    <property type="match status" value="1"/>
</dbReference>
<dbReference type="PANTHER" id="PTHR10426:SF88">
    <property type="entry name" value="ADIPOCYTE PLASMA MEMBRANE-ASSOCIATED PROTEIN HEMOMUCIN-RELATED"/>
    <property type="match status" value="1"/>
</dbReference>
<keyword evidence="6" id="KW-0325">Glycoprotein</keyword>
<dbReference type="Gene3D" id="2.120.10.30">
    <property type="entry name" value="TolB, C-terminal domain"/>
    <property type="match status" value="1"/>
</dbReference>
<keyword evidence="4" id="KW-0926">Vacuole</keyword>
<evidence type="ECO:0000256" key="7">
    <source>
        <dbReference type="SAM" id="Phobius"/>
    </source>
</evidence>
<dbReference type="AlphaFoldDB" id="A0AAN9MTG0"/>
<organism evidence="9 10">
    <name type="scientific">Canavalia gladiata</name>
    <name type="common">Sword bean</name>
    <name type="synonym">Dolichos gladiatus</name>
    <dbReference type="NCBI Taxonomy" id="3824"/>
    <lineage>
        <taxon>Eukaryota</taxon>
        <taxon>Viridiplantae</taxon>
        <taxon>Streptophyta</taxon>
        <taxon>Embryophyta</taxon>
        <taxon>Tracheophyta</taxon>
        <taxon>Spermatophyta</taxon>
        <taxon>Magnoliopsida</taxon>
        <taxon>eudicotyledons</taxon>
        <taxon>Gunneridae</taxon>
        <taxon>Pentapetalae</taxon>
        <taxon>rosids</taxon>
        <taxon>fabids</taxon>
        <taxon>Fabales</taxon>
        <taxon>Fabaceae</taxon>
        <taxon>Papilionoideae</taxon>
        <taxon>50 kb inversion clade</taxon>
        <taxon>NPAAA clade</taxon>
        <taxon>indigoferoid/millettioid clade</taxon>
        <taxon>Phaseoleae</taxon>
        <taxon>Canavalia</taxon>
    </lineage>
</organism>
<dbReference type="Pfam" id="PF20067">
    <property type="entry name" value="SSL_N"/>
    <property type="match status" value="1"/>
</dbReference>
<dbReference type="FunFam" id="2.120.10.30:FF:000073">
    <property type="entry name" value="Protein STRICTOSIDINE SYNTHASE-LIKE 6"/>
    <property type="match status" value="1"/>
</dbReference>